<dbReference type="STRING" id="1798542.A3F54_04550"/>
<keyword evidence="6" id="KW-0819">tRNA processing</keyword>
<evidence type="ECO:0000313" key="14">
    <source>
        <dbReference type="Proteomes" id="UP000176952"/>
    </source>
</evidence>
<accession>A0A1G2B0F5</accession>
<gene>
    <name evidence="13" type="ORF">A3F54_04550</name>
</gene>
<dbReference type="GO" id="GO:0006450">
    <property type="term" value="P:regulation of translational fidelity"/>
    <property type="evidence" value="ECO:0007669"/>
    <property type="project" value="TreeGrafter"/>
</dbReference>
<dbReference type="EC" id="2.7.7.87" evidence="3"/>
<comment type="similarity">
    <text evidence="2">Belongs to the SUA5 family.</text>
</comment>
<dbReference type="GO" id="GO:0061710">
    <property type="term" value="F:L-threonylcarbamoyladenylate synthase"/>
    <property type="evidence" value="ECO:0007669"/>
    <property type="project" value="UniProtKB-EC"/>
</dbReference>
<evidence type="ECO:0000313" key="13">
    <source>
        <dbReference type="EMBL" id="OGY82159.1"/>
    </source>
</evidence>
<reference evidence="13 14" key="1">
    <citation type="journal article" date="2016" name="Nat. Commun.">
        <title>Thousands of microbial genomes shed light on interconnected biogeochemical processes in an aquifer system.</title>
        <authorList>
            <person name="Anantharaman K."/>
            <person name="Brown C.T."/>
            <person name="Hug L.A."/>
            <person name="Sharon I."/>
            <person name="Castelle C.J."/>
            <person name="Probst A.J."/>
            <person name="Thomas B.C."/>
            <person name="Singh A."/>
            <person name="Wilkins M.J."/>
            <person name="Karaoz U."/>
            <person name="Brodie E.L."/>
            <person name="Williams K.H."/>
            <person name="Hubbard S.S."/>
            <person name="Banfield J.F."/>
        </authorList>
    </citation>
    <scope>NUCLEOTIDE SEQUENCE [LARGE SCALE GENOMIC DNA]</scope>
</reference>
<evidence type="ECO:0000256" key="4">
    <source>
        <dbReference type="ARBA" id="ARBA00022490"/>
    </source>
</evidence>
<dbReference type="GO" id="GO:0005524">
    <property type="term" value="F:ATP binding"/>
    <property type="evidence" value="ECO:0007669"/>
    <property type="project" value="UniProtKB-KW"/>
</dbReference>
<dbReference type="InterPro" id="IPR017945">
    <property type="entry name" value="DHBP_synth_RibB-like_a/b_dom"/>
</dbReference>
<dbReference type="GO" id="GO:0003725">
    <property type="term" value="F:double-stranded RNA binding"/>
    <property type="evidence" value="ECO:0007669"/>
    <property type="project" value="InterPro"/>
</dbReference>
<evidence type="ECO:0000256" key="5">
    <source>
        <dbReference type="ARBA" id="ARBA00022679"/>
    </source>
</evidence>
<dbReference type="Pfam" id="PF01300">
    <property type="entry name" value="Sua5_yciO_yrdC"/>
    <property type="match status" value="1"/>
</dbReference>
<dbReference type="EMBL" id="MHKD01000037">
    <property type="protein sequence ID" value="OGY82159.1"/>
    <property type="molecule type" value="Genomic_DNA"/>
</dbReference>
<dbReference type="NCBIfam" id="TIGR00057">
    <property type="entry name" value="L-threonylcarbamoyladenylate synthase"/>
    <property type="match status" value="1"/>
</dbReference>
<dbReference type="GO" id="GO:0005737">
    <property type="term" value="C:cytoplasm"/>
    <property type="evidence" value="ECO:0007669"/>
    <property type="project" value="UniProtKB-SubCell"/>
</dbReference>
<proteinExistence type="inferred from homology"/>
<dbReference type="Gene3D" id="3.90.870.10">
    <property type="entry name" value="DHBP synthase"/>
    <property type="match status" value="1"/>
</dbReference>
<evidence type="ECO:0000259" key="12">
    <source>
        <dbReference type="PROSITE" id="PS51163"/>
    </source>
</evidence>
<keyword evidence="9" id="KW-0067">ATP-binding</keyword>
<sequence>MQIIRIDIQKPSPSIIRQAARILKAGGVVAHATETAYGLAACATDPKAVKRINQLKGRPQNKHLSVIVSDLAMAEKYARFTPQARTLAQKYWPGPLTLILHARKNMPRQLTPDNTIGLRVPGSKLARALVKAAGEPLISTSANLAGQPNPYSARRVKKDFAATTTNATAANKTNTQQQPDLILDGGHLPHRRPSTIINLTTTPPRIERQGTIHINLDHVF</sequence>
<dbReference type="PANTHER" id="PTHR17490">
    <property type="entry name" value="SUA5"/>
    <property type="match status" value="1"/>
</dbReference>
<evidence type="ECO:0000256" key="3">
    <source>
        <dbReference type="ARBA" id="ARBA00012584"/>
    </source>
</evidence>
<dbReference type="InterPro" id="IPR006070">
    <property type="entry name" value="Sua5-like_dom"/>
</dbReference>
<evidence type="ECO:0000256" key="1">
    <source>
        <dbReference type="ARBA" id="ARBA00004496"/>
    </source>
</evidence>
<evidence type="ECO:0000256" key="11">
    <source>
        <dbReference type="ARBA" id="ARBA00048366"/>
    </source>
</evidence>
<keyword evidence="8" id="KW-0547">Nucleotide-binding</keyword>
<dbReference type="GO" id="GO:0000049">
    <property type="term" value="F:tRNA binding"/>
    <property type="evidence" value="ECO:0007669"/>
    <property type="project" value="TreeGrafter"/>
</dbReference>
<evidence type="ECO:0000256" key="2">
    <source>
        <dbReference type="ARBA" id="ARBA00007663"/>
    </source>
</evidence>
<dbReference type="PANTHER" id="PTHR17490:SF16">
    <property type="entry name" value="THREONYLCARBAMOYL-AMP SYNTHASE"/>
    <property type="match status" value="1"/>
</dbReference>
<feature type="domain" description="YrdC-like" evidence="12">
    <location>
        <begin position="13"/>
        <end position="212"/>
    </location>
</feature>
<keyword evidence="7" id="KW-0548">Nucleotidyltransferase</keyword>
<dbReference type="AlphaFoldDB" id="A0A1G2B0F5"/>
<dbReference type="InterPro" id="IPR050156">
    <property type="entry name" value="TC-AMP_synthase_SUA5"/>
</dbReference>
<evidence type="ECO:0000256" key="9">
    <source>
        <dbReference type="ARBA" id="ARBA00022840"/>
    </source>
</evidence>
<evidence type="ECO:0000256" key="7">
    <source>
        <dbReference type="ARBA" id="ARBA00022695"/>
    </source>
</evidence>
<comment type="caution">
    <text evidence="13">The sequence shown here is derived from an EMBL/GenBank/DDBJ whole genome shotgun (WGS) entry which is preliminary data.</text>
</comment>
<organism evidence="13 14">
    <name type="scientific">Candidatus Kerfeldbacteria bacterium RIFCSPHIGHO2_12_FULL_48_17</name>
    <dbReference type="NCBI Taxonomy" id="1798542"/>
    <lineage>
        <taxon>Bacteria</taxon>
        <taxon>Candidatus Kerfeldiibacteriota</taxon>
    </lineage>
</organism>
<keyword evidence="4" id="KW-0963">Cytoplasm</keyword>
<dbReference type="GO" id="GO:0008033">
    <property type="term" value="P:tRNA processing"/>
    <property type="evidence" value="ECO:0007669"/>
    <property type="project" value="UniProtKB-KW"/>
</dbReference>
<evidence type="ECO:0000256" key="8">
    <source>
        <dbReference type="ARBA" id="ARBA00022741"/>
    </source>
</evidence>
<comment type="subcellular location">
    <subcellularLocation>
        <location evidence="1">Cytoplasm</location>
    </subcellularLocation>
</comment>
<dbReference type="Proteomes" id="UP000176952">
    <property type="component" value="Unassembled WGS sequence"/>
</dbReference>
<evidence type="ECO:0000256" key="10">
    <source>
        <dbReference type="ARBA" id="ARBA00029774"/>
    </source>
</evidence>
<dbReference type="SUPFAM" id="SSF55821">
    <property type="entry name" value="YrdC/RibB"/>
    <property type="match status" value="1"/>
</dbReference>
<protein>
    <recommendedName>
        <fullName evidence="10">L-threonylcarbamoyladenylate synthase</fullName>
        <ecNumber evidence="3">2.7.7.87</ecNumber>
    </recommendedName>
    <alternativeName>
        <fullName evidence="10">L-threonylcarbamoyladenylate synthase</fullName>
    </alternativeName>
</protein>
<evidence type="ECO:0000256" key="6">
    <source>
        <dbReference type="ARBA" id="ARBA00022694"/>
    </source>
</evidence>
<name>A0A1G2B0F5_9BACT</name>
<comment type="catalytic activity">
    <reaction evidence="11">
        <text>L-threonine + hydrogencarbonate + ATP = L-threonylcarbamoyladenylate + diphosphate + H2O</text>
        <dbReference type="Rhea" id="RHEA:36407"/>
        <dbReference type="ChEBI" id="CHEBI:15377"/>
        <dbReference type="ChEBI" id="CHEBI:17544"/>
        <dbReference type="ChEBI" id="CHEBI:30616"/>
        <dbReference type="ChEBI" id="CHEBI:33019"/>
        <dbReference type="ChEBI" id="CHEBI:57926"/>
        <dbReference type="ChEBI" id="CHEBI:73682"/>
        <dbReference type="EC" id="2.7.7.87"/>
    </reaction>
</comment>
<keyword evidence="5" id="KW-0808">Transferase</keyword>
<dbReference type="PROSITE" id="PS51163">
    <property type="entry name" value="YRDC"/>
    <property type="match status" value="1"/>
</dbReference>